<dbReference type="FunFam" id="3.30.505.50:FF:000001">
    <property type="entry name" value="Ribosome hibernation promoting factor"/>
    <property type="match status" value="1"/>
</dbReference>
<dbReference type="SUPFAM" id="SSF69754">
    <property type="entry name" value="Ribosome binding protein Y (YfiA homologue)"/>
    <property type="match status" value="1"/>
</dbReference>
<dbReference type="PANTHER" id="PTHR33231:SF1">
    <property type="entry name" value="30S RIBOSOMAL PROTEIN"/>
    <property type="match status" value="1"/>
</dbReference>
<accession>A0AAE3HD66</accession>
<evidence type="ECO:0000256" key="1">
    <source>
        <dbReference type="ARBA" id="ARBA00022490"/>
    </source>
</evidence>
<keyword evidence="2 3" id="KW-0810">Translation regulation</keyword>
<dbReference type="InterPro" id="IPR038416">
    <property type="entry name" value="Ribosom_S30AE_C_sf"/>
</dbReference>
<dbReference type="InterPro" id="IPR032528">
    <property type="entry name" value="Ribosom_S30AE_C"/>
</dbReference>
<evidence type="ECO:0000259" key="4">
    <source>
        <dbReference type="Pfam" id="PF16321"/>
    </source>
</evidence>
<dbReference type="RefSeq" id="WP_257529703.1">
    <property type="nucleotide sequence ID" value="NZ_JANKAS010000003.1"/>
</dbReference>
<organism evidence="5 6">
    <name type="scientific">Irregularibacter muris</name>
    <dbReference type="NCBI Taxonomy" id="1796619"/>
    <lineage>
        <taxon>Bacteria</taxon>
        <taxon>Bacillati</taxon>
        <taxon>Bacillota</taxon>
        <taxon>Clostridia</taxon>
        <taxon>Eubacteriales</taxon>
        <taxon>Eubacteriaceae</taxon>
        <taxon>Irregularibacter</taxon>
    </lineage>
</organism>
<evidence type="ECO:0000256" key="2">
    <source>
        <dbReference type="ARBA" id="ARBA00022845"/>
    </source>
</evidence>
<dbReference type="InterPro" id="IPR034694">
    <property type="entry name" value="HPF_long/plastid"/>
</dbReference>
<comment type="function">
    <text evidence="3">Required for dimerization of active 70S ribosomes into 100S ribosomes in stationary phase; 100S ribosomes are translationally inactive and sometimes present during exponential growth.</text>
</comment>
<dbReference type="AlphaFoldDB" id="A0AAE3HD66"/>
<dbReference type="PANTHER" id="PTHR33231">
    <property type="entry name" value="30S RIBOSOMAL PROTEIN"/>
    <property type="match status" value="1"/>
</dbReference>
<comment type="subcellular location">
    <subcellularLocation>
        <location evidence="3">Cytoplasm</location>
    </subcellularLocation>
</comment>
<evidence type="ECO:0000313" key="5">
    <source>
        <dbReference type="EMBL" id="MCR1898227.1"/>
    </source>
</evidence>
<sequence>MRMTISGKNMVVTEGIREVLERKLKKLNKYFDPSTEVIATFSVEKNRHILEITIPINGAIIRAEESTDDMYSTIDNVTEKLERQIRKHRTKIEKKTKSGTFKFDPTEFISEKEKESKPEIVRTKRFAMKPMPVEEAILQMELLGHNFFVFSNGETDDINVIYKRKDGNYGLIEPTF</sequence>
<dbReference type="CDD" id="cd00552">
    <property type="entry name" value="RaiA"/>
    <property type="match status" value="1"/>
</dbReference>
<feature type="domain" description="Sigma 54 modulation/S30EA ribosomal protein C-terminal" evidence="4">
    <location>
        <begin position="116"/>
        <end position="171"/>
    </location>
</feature>
<dbReference type="GO" id="GO:0022627">
    <property type="term" value="C:cytosolic small ribosomal subunit"/>
    <property type="evidence" value="ECO:0007669"/>
    <property type="project" value="TreeGrafter"/>
</dbReference>
<dbReference type="EMBL" id="JANKAS010000003">
    <property type="protein sequence ID" value="MCR1898227.1"/>
    <property type="molecule type" value="Genomic_DNA"/>
</dbReference>
<dbReference type="GO" id="GO:0045900">
    <property type="term" value="P:negative regulation of translational elongation"/>
    <property type="evidence" value="ECO:0007669"/>
    <property type="project" value="TreeGrafter"/>
</dbReference>
<dbReference type="NCBIfam" id="TIGR00741">
    <property type="entry name" value="yfiA"/>
    <property type="match status" value="1"/>
</dbReference>
<dbReference type="Gene3D" id="3.30.505.50">
    <property type="entry name" value="Sigma 54 modulation/S30EA ribosomal protein, C-terminal domain"/>
    <property type="match status" value="1"/>
</dbReference>
<dbReference type="HAMAP" id="MF_00839">
    <property type="entry name" value="HPF"/>
    <property type="match status" value="1"/>
</dbReference>
<dbReference type="Proteomes" id="UP001205748">
    <property type="component" value="Unassembled WGS sequence"/>
</dbReference>
<evidence type="ECO:0000313" key="6">
    <source>
        <dbReference type="Proteomes" id="UP001205748"/>
    </source>
</evidence>
<comment type="similarity">
    <text evidence="3">Belongs to the HPF/YfiA ribosome-associated protein family. Long HPF subfamily.</text>
</comment>
<reference evidence="5" key="1">
    <citation type="submission" date="2022-07" db="EMBL/GenBank/DDBJ databases">
        <title>Enhanced cultured diversity of the mouse gut microbiota enables custom-made synthetic communities.</title>
        <authorList>
            <person name="Afrizal A."/>
        </authorList>
    </citation>
    <scope>NUCLEOTIDE SEQUENCE</scope>
    <source>
        <strain evidence="5">DSM 28593</strain>
    </source>
</reference>
<comment type="subunit">
    <text evidence="3">Interacts with 100S ribosomes.</text>
</comment>
<comment type="caution">
    <text evidence="5">The sequence shown here is derived from an EMBL/GenBank/DDBJ whole genome shotgun (WGS) entry which is preliminary data.</text>
</comment>
<evidence type="ECO:0000256" key="3">
    <source>
        <dbReference type="HAMAP-Rule" id="MF_00839"/>
    </source>
</evidence>
<protein>
    <recommendedName>
        <fullName evidence="3">Ribosome hibernation promoting factor</fullName>
        <shortName evidence="3">HPF</shortName>
    </recommendedName>
</protein>
<proteinExistence type="inferred from homology"/>
<dbReference type="Pfam" id="PF02482">
    <property type="entry name" value="Ribosomal_S30AE"/>
    <property type="match status" value="1"/>
</dbReference>
<dbReference type="InterPro" id="IPR003489">
    <property type="entry name" value="RHF/RaiA"/>
</dbReference>
<keyword evidence="1 3" id="KW-0963">Cytoplasm</keyword>
<gene>
    <name evidence="5" type="primary">raiA</name>
    <name evidence="3" type="synonym">hpf</name>
    <name evidence="5" type="ORF">NSA47_04395</name>
</gene>
<keyword evidence="6" id="KW-1185">Reference proteome</keyword>
<dbReference type="Gene3D" id="3.30.160.100">
    <property type="entry name" value="Ribosome hibernation promotion factor-like"/>
    <property type="match status" value="1"/>
</dbReference>
<dbReference type="InterPro" id="IPR036567">
    <property type="entry name" value="RHF-like"/>
</dbReference>
<dbReference type="InterPro" id="IPR050574">
    <property type="entry name" value="HPF/YfiA_ribosome-assoc"/>
</dbReference>
<dbReference type="GO" id="GO:0043024">
    <property type="term" value="F:ribosomal small subunit binding"/>
    <property type="evidence" value="ECO:0007669"/>
    <property type="project" value="TreeGrafter"/>
</dbReference>
<dbReference type="Pfam" id="PF16321">
    <property type="entry name" value="Ribosom_S30AE_C"/>
    <property type="match status" value="1"/>
</dbReference>
<name>A0AAE3HD66_9FIRM</name>